<keyword evidence="1" id="KW-0233">DNA recombination</keyword>
<dbReference type="InterPro" id="IPR011010">
    <property type="entry name" value="DNA_brk_join_enz"/>
</dbReference>
<evidence type="ECO:0000313" key="3">
    <source>
        <dbReference type="Proteomes" id="UP000629287"/>
    </source>
</evidence>
<dbReference type="GO" id="GO:0015074">
    <property type="term" value="P:DNA integration"/>
    <property type="evidence" value="ECO:0007669"/>
    <property type="project" value="InterPro"/>
</dbReference>
<protein>
    <recommendedName>
        <fullName evidence="4">Integrase</fullName>
    </recommendedName>
</protein>
<reference evidence="2 3" key="1">
    <citation type="submission" date="2020-10" db="EMBL/GenBank/DDBJ databases">
        <title>Sequencing the genomes of 1000 actinobacteria strains.</title>
        <authorList>
            <person name="Klenk H.-P."/>
        </authorList>
    </citation>
    <scope>NUCLEOTIDE SEQUENCE [LARGE SCALE GENOMIC DNA]</scope>
    <source>
        <strain evidence="2 3">DSM 41803</strain>
    </source>
</reference>
<dbReference type="InterPro" id="IPR013762">
    <property type="entry name" value="Integrase-like_cat_sf"/>
</dbReference>
<keyword evidence="3" id="KW-1185">Reference proteome</keyword>
<dbReference type="EMBL" id="JADBGF010000002">
    <property type="protein sequence ID" value="MBE1603048.1"/>
    <property type="molecule type" value="Genomic_DNA"/>
</dbReference>
<sequence length="705" mass="77031">MSALPAELPALPAWDTLVVAPSLVLAPGPVPVSIYADEIWSLAQLVANPSASRPHLDWARFPAPLRPQVQLAAWTMINTPLPTSVLVGHPTWHSRLGPHGIYDTVLRWQRFTIWLHHQGLDGLSQVTDEVLAAWADHAARQRGARRGNVTKDLVALTRLWAFDAASPAPAGMPMPPWNRLGVDDFLPAQATAGRGENTTEPISAATMGPLLIWALRMVDDFADDILAAWAESRRLADIAAHTECSPASKARLKRYLQDRIDRGQPVPSRPNAGYAHALANIYIAGQVGCPSTQINGLLVTEPWKHLLEYVRNNPGPCPLATPVTGLVDGTPWTAFIDFTETRELMRHLGTACFIVLAYLTGMRPAEVLGLETGCCPDPASGRHLIYGRVFKNAADKDGNHHSAGHLREVPWVAIPPVVTAIRVLERLVPDGGLLFDAAAHTFHNTPTVPAASIRQNGLRGRIEAFATWASRLARRLGRDHEIVPDDRHGAIGLARFRRTLAWHIARRPGGLVALAIQYGHMRTAMSAGYAARGRDGIHELLDIETARATADTLTTLNDDLTHGVGISGPAARRAIHAAAQAPTFAGSIRTHRQARDILGNPALTVYDNPRSFLMCVYNRDRALCHRLDVTDAPRLDRCQPSCANVARTDQHAAQLLQHAQILEKQAASEALPGPLAERLARRADQLRELADRHEHDRIHPQEPTS</sequence>
<dbReference type="RefSeq" id="WP_046914995.1">
    <property type="nucleotide sequence ID" value="NZ_JADBGF010000002.1"/>
</dbReference>
<accession>A0A8I0PKG0</accession>
<organism evidence="2 3">
    <name type="scientific">Streptomyces stelliscabiei</name>
    <dbReference type="NCBI Taxonomy" id="146820"/>
    <lineage>
        <taxon>Bacteria</taxon>
        <taxon>Bacillati</taxon>
        <taxon>Actinomycetota</taxon>
        <taxon>Actinomycetes</taxon>
        <taxon>Kitasatosporales</taxon>
        <taxon>Streptomycetaceae</taxon>
        <taxon>Streptomyces</taxon>
    </lineage>
</organism>
<dbReference type="GO" id="GO:0006310">
    <property type="term" value="P:DNA recombination"/>
    <property type="evidence" value="ECO:0007669"/>
    <property type="project" value="UniProtKB-KW"/>
</dbReference>
<dbReference type="Proteomes" id="UP000629287">
    <property type="component" value="Unassembled WGS sequence"/>
</dbReference>
<comment type="caution">
    <text evidence="2">The sequence shown here is derived from an EMBL/GenBank/DDBJ whole genome shotgun (WGS) entry which is preliminary data.</text>
</comment>
<dbReference type="GO" id="GO:0003677">
    <property type="term" value="F:DNA binding"/>
    <property type="evidence" value="ECO:0007669"/>
    <property type="project" value="InterPro"/>
</dbReference>
<dbReference type="Gene3D" id="1.10.443.10">
    <property type="entry name" value="Intergrase catalytic core"/>
    <property type="match status" value="1"/>
</dbReference>
<dbReference type="AlphaFoldDB" id="A0A8I0PKG0"/>
<evidence type="ECO:0008006" key="4">
    <source>
        <dbReference type="Google" id="ProtNLM"/>
    </source>
</evidence>
<evidence type="ECO:0000256" key="1">
    <source>
        <dbReference type="ARBA" id="ARBA00023172"/>
    </source>
</evidence>
<proteinExistence type="predicted"/>
<dbReference type="SUPFAM" id="SSF56349">
    <property type="entry name" value="DNA breaking-rejoining enzymes"/>
    <property type="match status" value="1"/>
</dbReference>
<name>A0A8I0PKG0_9ACTN</name>
<dbReference type="GeneID" id="86833564"/>
<gene>
    <name evidence="2" type="ORF">H4687_009277</name>
</gene>
<evidence type="ECO:0000313" key="2">
    <source>
        <dbReference type="EMBL" id="MBE1603048.1"/>
    </source>
</evidence>